<keyword evidence="3 7" id="KW-1133">Transmembrane helix</keyword>
<evidence type="ECO:0000256" key="2">
    <source>
        <dbReference type="ARBA" id="ARBA00022692"/>
    </source>
</evidence>
<name>A0A510NUX4_TALPI</name>
<dbReference type="AlphaFoldDB" id="A0A510NUX4"/>
<feature type="transmembrane region" description="Helical" evidence="7">
    <location>
        <begin position="108"/>
        <end position="128"/>
    </location>
</feature>
<evidence type="ECO:0000256" key="4">
    <source>
        <dbReference type="ARBA" id="ARBA00023136"/>
    </source>
</evidence>
<feature type="transmembrane region" description="Helical" evidence="7">
    <location>
        <begin position="62"/>
        <end position="88"/>
    </location>
</feature>
<dbReference type="PANTHER" id="PTHR33048:SF129">
    <property type="entry name" value="INTEGRAL MEMBRANE PROTEIN-RELATED"/>
    <property type="match status" value="1"/>
</dbReference>
<accession>A0A510NUX4</accession>
<keyword evidence="4 7" id="KW-0472">Membrane</keyword>
<feature type="compositionally biased region" description="Low complexity" evidence="6">
    <location>
        <begin position="324"/>
        <end position="335"/>
    </location>
</feature>
<dbReference type="GO" id="GO:0016020">
    <property type="term" value="C:membrane"/>
    <property type="evidence" value="ECO:0007669"/>
    <property type="project" value="UniProtKB-SubCell"/>
</dbReference>
<gene>
    <name evidence="9" type="ORF">TCE0_018f04761</name>
</gene>
<evidence type="ECO:0000256" key="6">
    <source>
        <dbReference type="SAM" id="MobiDB-lite"/>
    </source>
</evidence>
<evidence type="ECO:0000256" key="3">
    <source>
        <dbReference type="ARBA" id="ARBA00022989"/>
    </source>
</evidence>
<evidence type="ECO:0000259" key="8">
    <source>
        <dbReference type="Pfam" id="PF20684"/>
    </source>
</evidence>
<feature type="transmembrane region" description="Helical" evidence="7">
    <location>
        <begin position="227"/>
        <end position="251"/>
    </location>
</feature>
<dbReference type="Proteomes" id="UP000053095">
    <property type="component" value="Unassembled WGS sequence"/>
</dbReference>
<feature type="transmembrane region" description="Helical" evidence="7">
    <location>
        <begin position="193"/>
        <end position="215"/>
    </location>
</feature>
<evidence type="ECO:0000256" key="1">
    <source>
        <dbReference type="ARBA" id="ARBA00004141"/>
    </source>
</evidence>
<evidence type="ECO:0000256" key="5">
    <source>
        <dbReference type="ARBA" id="ARBA00038359"/>
    </source>
</evidence>
<feature type="transmembrane region" description="Helical" evidence="7">
    <location>
        <begin position="29"/>
        <end position="50"/>
    </location>
</feature>
<protein>
    <submittedName>
        <fullName evidence="9">Integral membrane protein</fullName>
    </submittedName>
</protein>
<dbReference type="InterPro" id="IPR049326">
    <property type="entry name" value="Rhodopsin_dom_fungi"/>
</dbReference>
<comment type="subcellular location">
    <subcellularLocation>
        <location evidence="1">Membrane</location>
        <topology evidence="1">Multi-pass membrane protein</topology>
    </subcellularLocation>
</comment>
<keyword evidence="2 7" id="KW-0812">Transmembrane</keyword>
<feature type="region of interest" description="Disordered" evidence="6">
    <location>
        <begin position="315"/>
        <end position="335"/>
    </location>
</feature>
<dbReference type="EMBL" id="DF933814">
    <property type="protein sequence ID" value="GAM36005.1"/>
    <property type="molecule type" value="Genomic_DNA"/>
</dbReference>
<dbReference type="PANTHER" id="PTHR33048">
    <property type="entry name" value="PTH11-LIKE INTEGRAL MEMBRANE PROTEIN (AFU_ORTHOLOGUE AFUA_5G11245)"/>
    <property type="match status" value="1"/>
</dbReference>
<proteinExistence type="inferred from homology"/>
<dbReference type="InterPro" id="IPR052337">
    <property type="entry name" value="SAT4-like"/>
</dbReference>
<comment type="similarity">
    <text evidence="5">Belongs to the SAT4 family.</text>
</comment>
<evidence type="ECO:0000256" key="7">
    <source>
        <dbReference type="SAM" id="Phobius"/>
    </source>
</evidence>
<keyword evidence="10" id="KW-1185">Reference proteome</keyword>
<evidence type="ECO:0000313" key="10">
    <source>
        <dbReference type="Proteomes" id="UP000053095"/>
    </source>
</evidence>
<sequence>MSNGLPPASVIATWPAPDYIHPVRRGPGLLIVNVLFSSLAFILTVLRVYTRAFITATIGLDDVLAVLALAFAIAMCTATSIAAARFGWDLHQWDVPYAWIPASLKYRMIFEITFSVSSTLTKVSLLWFCRRLLGSSAKSNLRRLNWSLIGAMVLLVIMGLLFIFTTLLNCIPIKASFDVLPDYPYHCINGGQVIVAASVINVFTDFMTAVVPMPLIWKLNLPRRQRLAVIGIFGIGVVVTVASSVRTYYAWFDAFGTYDTSWWGWATCLSASIEINLGLMCASAPALRPLIKAIWPRLLGSSGYGDGYGYSHQRFNNPKPWPPSSSNRSANRNIRMGSNDLITKEVGKFGRRDSTNGSGIVRTVELETFYEDRKDVTYGRPATANSATPNPMMEARNAYGRGPVMESSRSYYMDRRRDSFPGPRNLKELYDDDEAPFALERLV</sequence>
<feature type="domain" description="Rhodopsin" evidence="8">
    <location>
        <begin position="46"/>
        <end position="292"/>
    </location>
</feature>
<organism evidence="9 10">
    <name type="scientific">Talaromyces pinophilus</name>
    <name type="common">Penicillium pinophilum</name>
    <dbReference type="NCBI Taxonomy" id="128442"/>
    <lineage>
        <taxon>Eukaryota</taxon>
        <taxon>Fungi</taxon>
        <taxon>Dikarya</taxon>
        <taxon>Ascomycota</taxon>
        <taxon>Pezizomycotina</taxon>
        <taxon>Eurotiomycetes</taxon>
        <taxon>Eurotiomycetidae</taxon>
        <taxon>Eurotiales</taxon>
        <taxon>Trichocomaceae</taxon>
        <taxon>Talaromyces</taxon>
        <taxon>Talaromyces sect. Talaromyces</taxon>
    </lineage>
</organism>
<dbReference type="Pfam" id="PF20684">
    <property type="entry name" value="Fung_rhodopsin"/>
    <property type="match status" value="1"/>
</dbReference>
<reference evidence="10" key="1">
    <citation type="journal article" date="2015" name="Genome Announc.">
        <title>Draft genome sequence of Talaromyces cellulolyticus strain Y-94, a source of lignocellulosic biomass-degrading enzymes.</title>
        <authorList>
            <person name="Fujii T."/>
            <person name="Koike H."/>
            <person name="Sawayama S."/>
            <person name="Yano S."/>
            <person name="Inoue H."/>
        </authorList>
    </citation>
    <scope>NUCLEOTIDE SEQUENCE [LARGE SCALE GENOMIC DNA]</scope>
    <source>
        <strain evidence="10">Y-94</strain>
    </source>
</reference>
<evidence type="ECO:0000313" key="9">
    <source>
        <dbReference type="EMBL" id="GAM36005.1"/>
    </source>
</evidence>
<feature type="transmembrane region" description="Helical" evidence="7">
    <location>
        <begin position="148"/>
        <end position="173"/>
    </location>
</feature>